<dbReference type="OrthoDB" id="10478671at2759"/>
<keyword evidence="3" id="KW-1185">Reference proteome</keyword>
<proteinExistence type="predicted"/>
<feature type="transmembrane region" description="Helical" evidence="1">
    <location>
        <begin position="66"/>
        <end position="88"/>
    </location>
</feature>
<evidence type="ECO:0000256" key="1">
    <source>
        <dbReference type="SAM" id="Phobius"/>
    </source>
</evidence>
<name>E9I306_DAPPU</name>
<dbReference type="Proteomes" id="UP000000305">
    <property type="component" value="Unassembled WGS sequence"/>
</dbReference>
<sequence length="171" mass="19422">MVALVIEEHPVPAVEKNILVSERGFKVLFFLLSFCNSIMALFIFFSRPLSRDMEYVVDLPFEKFAVLNPIELSCGYQLILLAVVFYVLYAVNIEIKRKMAPVIALVQISVALHALFLIAFCKYSISSLQTKLDVHCRESTNSDELLGLGMCSKDYISNQFTFYAVMIVFGR</sequence>
<dbReference type="EMBL" id="GL734302">
    <property type="protein sequence ID" value="EFX61624.1"/>
    <property type="molecule type" value="Genomic_DNA"/>
</dbReference>
<dbReference type="AlphaFoldDB" id="E9I306"/>
<gene>
    <name evidence="2" type="ORF">DAPPUDRAFT_338650</name>
</gene>
<keyword evidence="1" id="KW-0472">Membrane</keyword>
<feature type="non-terminal residue" evidence="2">
    <location>
        <position position="1"/>
    </location>
</feature>
<evidence type="ECO:0000313" key="2">
    <source>
        <dbReference type="EMBL" id="EFX61624.1"/>
    </source>
</evidence>
<keyword evidence="1" id="KW-0812">Transmembrane</keyword>
<organism evidence="2 3">
    <name type="scientific">Daphnia pulex</name>
    <name type="common">Water flea</name>
    <dbReference type="NCBI Taxonomy" id="6669"/>
    <lineage>
        <taxon>Eukaryota</taxon>
        <taxon>Metazoa</taxon>
        <taxon>Ecdysozoa</taxon>
        <taxon>Arthropoda</taxon>
        <taxon>Crustacea</taxon>
        <taxon>Branchiopoda</taxon>
        <taxon>Diplostraca</taxon>
        <taxon>Cladocera</taxon>
        <taxon>Anomopoda</taxon>
        <taxon>Daphniidae</taxon>
        <taxon>Daphnia</taxon>
    </lineage>
</organism>
<feature type="transmembrane region" description="Helical" evidence="1">
    <location>
        <begin position="27"/>
        <end position="46"/>
    </location>
</feature>
<reference evidence="2 3" key="1">
    <citation type="journal article" date="2011" name="Science">
        <title>The ecoresponsive genome of Daphnia pulex.</title>
        <authorList>
            <person name="Colbourne J.K."/>
            <person name="Pfrender M.E."/>
            <person name="Gilbert D."/>
            <person name="Thomas W.K."/>
            <person name="Tucker A."/>
            <person name="Oakley T.H."/>
            <person name="Tokishita S."/>
            <person name="Aerts A."/>
            <person name="Arnold G.J."/>
            <person name="Basu M.K."/>
            <person name="Bauer D.J."/>
            <person name="Caceres C.E."/>
            <person name="Carmel L."/>
            <person name="Casola C."/>
            <person name="Choi J.H."/>
            <person name="Detter J.C."/>
            <person name="Dong Q."/>
            <person name="Dusheyko S."/>
            <person name="Eads B.D."/>
            <person name="Frohlich T."/>
            <person name="Geiler-Samerotte K.A."/>
            <person name="Gerlach D."/>
            <person name="Hatcher P."/>
            <person name="Jogdeo S."/>
            <person name="Krijgsveld J."/>
            <person name="Kriventseva E.V."/>
            <person name="Kultz D."/>
            <person name="Laforsch C."/>
            <person name="Lindquist E."/>
            <person name="Lopez J."/>
            <person name="Manak J.R."/>
            <person name="Muller J."/>
            <person name="Pangilinan J."/>
            <person name="Patwardhan R.P."/>
            <person name="Pitluck S."/>
            <person name="Pritham E.J."/>
            <person name="Rechtsteiner A."/>
            <person name="Rho M."/>
            <person name="Rogozin I.B."/>
            <person name="Sakarya O."/>
            <person name="Salamov A."/>
            <person name="Schaack S."/>
            <person name="Shapiro H."/>
            <person name="Shiga Y."/>
            <person name="Skalitzky C."/>
            <person name="Smith Z."/>
            <person name="Souvorov A."/>
            <person name="Sung W."/>
            <person name="Tang Z."/>
            <person name="Tsuchiya D."/>
            <person name="Tu H."/>
            <person name="Vos H."/>
            <person name="Wang M."/>
            <person name="Wolf Y.I."/>
            <person name="Yamagata H."/>
            <person name="Yamada T."/>
            <person name="Ye Y."/>
            <person name="Shaw J.R."/>
            <person name="Andrews J."/>
            <person name="Crease T.J."/>
            <person name="Tang H."/>
            <person name="Lucas S.M."/>
            <person name="Robertson H.M."/>
            <person name="Bork P."/>
            <person name="Koonin E.V."/>
            <person name="Zdobnov E.M."/>
            <person name="Grigoriev I.V."/>
            <person name="Lynch M."/>
            <person name="Boore J.L."/>
        </authorList>
    </citation>
    <scope>NUCLEOTIDE SEQUENCE [LARGE SCALE GENOMIC DNA]</scope>
</reference>
<dbReference type="KEGG" id="dpx:DAPPUDRAFT_338650"/>
<evidence type="ECO:0000313" key="3">
    <source>
        <dbReference type="Proteomes" id="UP000000305"/>
    </source>
</evidence>
<protein>
    <submittedName>
        <fullName evidence="2">Uncharacterized protein</fullName>
    </submittedName>
</protein>
<dbReference type="HOGENOM" id="CLU_1566779_0_0_1"/>
<keyword evidence="1" id="KW-1133">Transmembrane helix</keyword>
<dbReference type="InParanoid" id="E9I306"/>
<accession>E9I306</accession>
<feature type="transmembrane region" description="Helical" evidence="1">
    <location>
        <begin position="100"/>
        <end position="120"/>
    </location>
</feature>